<sequence length="1077" mass="117915">MNFLLDPPTKQAVHHNGFKHPPMDGSLTIPELYDFHYENNPAHPVFVYKNAEGMLSHLTFSDVVPAAHTAARVVAQRAKLDLGGGGPRPTIAILAATDTITYFATVLGMLRAEITIFVVSPRNSPLAVAHLLSKVCPSHVLVSPEAPIQDLVREAIQSLGDGVTPTILSMPVFEDIFIPGVRFVPLPPRLRDLSSTRIIVHSSGSTSFPKPVTWNDRSYLQVAMVPLFGAHDLCGMTFGCHALAMFHGIGLNFIAWLASTGLVMATFPPVSPSVTPTPDAVWNGSLATSPSYLFGPPVFFEGWSRESAKLPFLRQLKGIVYGGAPLQNPIGDYLVGEGITIYTLYGSSEAGVYGALFPENPGLDWEYISMNPHCAAEFVPLGDGTYELVVIARPTTEMTIINTVFNGQNAYATSDILIPHPVHPGRWKVLGRMDDQIMLNTGEKINPGPLEEILCQHPYISSAVMFGQGRFHSGVLIDVKKQYSFNPSDTKKLQAFRNDIWPQVEKVNAEAPSHSRIFKEMIIVADPSKPFVYTPKGAPKRKVILEDYSTEIDRAYNEADNGSQITPPENLSEESSLTFARDVVNTILKHPAKDFEDIFECGCDSLQATWIKQNIAHALNSSVPKGISSVSSNFVYEHPTISSLAEYIMARVSQSQDVAKRAPDLSSILASYTKGFPPVLTDLSSLGDVILITGTTGALGSAALAKLVASESVRKIYALNRRSKQKVEISERQKQALVARGYNPEIAKSPKVVLVEGDLTKGGLQVKPHLREEAVCYNNKKSPTTDIFVAWRVDFNLSLASFETAIGGTRALVDFALSSPRENPPRLLFTSSVGIFRNNVATAPIPETSLDDPTSALGQGYSESKWISEHILYEAAKSTPLRPIVVRIGQISGGLNGSWNTSDWVPAIVKSSLTMKALPDIKGACSWIPLDFAAEALVEFRSSNPTAGTIHLVHPQPLLCRDVFKVFSDELSLPIRPFAEWINILEDMINGRPRPNSSRLTSNQLLDTIPASKTIDFYKRSLEQEDDSKDAMGVPNLAVDEALAASVAFKEQALSRKIEPQDVRIWLQYWRSVGFIH</sequence>
<protein>
    <submittedName>
        <fullName evidence="5">Acetyl-CoA synthetase-like protein</fullName>
    </submittedName>
</protein>
<dbReference type="InterPro" id="IPR020845">
    <property type="entry name" value="AMP-binding_CS"/>
</dbReference>
<dbReference type="InterPro" id="IPR051414">
    <property type="entry name" value="Adenylate-forming_Reductase"/>
</dbReference>
<feature type="domain" description="AMP-dependent synthetase/ligase" evidence="3">
    <location>
        <begin position="38"/>
        <end position="362"/>
    </location>
</feature>
<dbReference type="SUPFAM" id="SSF56801">
    <property type="entry name" value="Acetyl-CoA synthetase-like"/>
    <property type="match status" value="1"/>
</dbReference>
<dbReference type="PANTHER" id="PTHR43439:SF2">
    <property type="entry name" value="ENZYME, PUTATIVE (JCVI)-RELATED"/>
    <property type="match status" value="1"/>
</dbReference>
<dbReference type="OrthoDB" id="429813at2759"/>
<accession>A0A9P6CQ42</accession>
<dbReference type="PROSITE" id="PS00455">
    <property type="entry name" value="AMP_BINDING"/>
    <property type="match status" value="1"/>
</dbReference>
<dbReference type="Pfam" id="PF07993">
    <property type="entry name" value="NAD_binding_4"/>
    <property type="match status" value="1"/>
</dbReference>
<evidence type="ECO:0000259" key="3">
    <source>
        <dbReference type="Pfam" id="PF00501"/>
    </source>
</evidence>
<dbReference type="InterPro" id="IPR000873">
    <property type="entry name" value="AMP-dep_synth/lig_dom"/>
</dbReference>
<dbReference type="Gene3D" id="3.40.50.720">
    <property type="entry name" value="NAD(P)-binding Rossmann-like Domain"/>
    <property type="match status" value="1"/>
</dbReference>
<gene>
    <name evidence="5" type="ORF">BDZ94DRAFT_1209228</name>
</gene>
<dbReference type="AlphaFoldDB" id="A0A9P6CQ42"/>
<dbReference type="EMBL" id="MU150233">
    <property type="protein sequence ID" value="KAF9468263.1"/>
    <property type="molecule type" value="Genomic_DNA"/>
</dbReference>
<evidence type="ECO:0000313" key="6">
    <source>
        <dbReference type="Proteomes" id="UP000807353"/>
    </source>
</evidence>
<dbReference type="SUPFAM" id="SSF51735">
    <property type="entry name" value="NAD(P)-binding Rossmann-fold domains"/>
    <property type="match status" value="1"/>
</dbReference>
<dbReference type="Pfam" id="PF23562">
    <property type="entry name" value="AMP-binding_C_3"/>
    <property type="match status" value="1"/>
</dbReference>
<dbReference type="InterPro" id="IPR042099">
    <property type="entry name" value="ANL_N_sf"/>
</dbReference>
<evidence type="ECO:0000313" key="5">
    <source>
        <dbReference type="EMBL" id="KAF9468263.1"/>
    </source>
</evidence>
<keyword evidence="1" id="KW-0596">Phosphopantetheine</keyword>
<keyword evidence="6" id="KW-1185">Reference proteome</keyword>
<dbReference type="Gene3D" id="3.40.50.12780">
    <property type="entry name" value="N-terminal domain of ligase-like"/>
    <property type="match status" value="1"/>
</dbReference>
<dbReference type="InterPro" id="IPR036736">
    <property type="entry name" value="ACP-like_sf"/>
</dbReference>
<dbReference type="InterPro" id="IPR013120">
    <property type="entry name" value="FAR_NAD-bd"/>
</dbReference>
<organism evidence="5 6">
    <name type="scientific">Collybia nuda</name>
    <dbReference type="NCBI Taxonomy" id="64659"/>
    <lineage>
        <taxon>Eukaryota</taxon>
        <taxon>Fungi</taxon>
        <taxon>Dikarya</taxon>
        <taxon>Basidiomycota</taxon>
        <taxon>Agaricomycotina</taxon>
        <taxon>Agaricomycetes</taxon>
        <taxon>Agaricomycetidae</taxon>
        <taxon>Agaricales</taxon>
        <taxon>Tricholomatineae</taxon>
        <taxon>Clitocybaceae</taxon>
        <taxon>Collybia</taxon>
    </lineage>
</organism>
<proteinExistence type="predicted"/>
<comment type="caution">
    <text evidence="5">The sequence shown here is derived from an EMBL/GenBank/DDBJ whole genome shotgun (WGS) entry which is preliminary data.</text>
</comment>
<dbReference type="Proteomes" id="UP000807353">
    <property type="component" value="Unassembled WGS sequence"/>
</dbReference>
<feature type="domain" description="Thioester reductase (TE)" evidence="4">
    <location>
        <begin position="692"/>
        <end position="936"/>
    </location>
</feature>
<dbReference type="Gene3D" id="1.10.1200.10">
    <property type="entry name" value="ACP-like"/>
    <property type="match status" value="1"/>
</dbReference>
<name>A0A9P6CQ42_9AGAR</name>
<dbReference type="PANTHER" id="PTHR43439">
    <property type="entry name" value="PHENYLACETATE-COENZYME A LIGASE"/>
    <property type="match status" value="1"/>
</dbReference>
<dbReference type="InterPro" id="IPR036291">
    <property type="entry name" value="NAD(P)-bd_dom_sf"/>
</dbReference>
<keyword evidence="2" id="KW-0597">Phosphoprotein</keyword>
<reference evidence="5" key="1">
    <citation type="submission" date="2020-11" db="EMBL/GenBank/DDBJ databases">
        <authorList>
            <consortium name="DOE Joint Genome Institute"/>
            <person name="Ahrendt S."/>
            <person name="Riley R."/>
            <person name="Andreopoulos W."/>
            <person name="Labutti K."/>
            <person name="Pangilinan J."/>
            <person name="Ruiz-Duenas F.J."/>
            <person name="Barrasa J.M."/>
            <person name="Sanchez-Garcia M."/>
            <person name="Camarero S."/>
            <person name="Miyauchi S."/>
            <person name="Serrano A."/>
            <person name="Linde D."/>
            <person name="Babiker R."/>
            <person name="Drula E."/>
            <person name="Ayuso-Fernandez I."/>
            <person name="Pacheco R."/>
            <person name="Padilla G."/>
            <person name="Ferreira P."/>
            <person name="Barriuso J."/>
            <person name="Kellner H."/>
            <person name="Castanera R."/>
            <person name="Alfaro M."/>
            <person name="Ramirez L."/>
            <person name="Pisabarro A.G."/>
            <person name="Kuo A."/>
            <person name="Tritt A."/>
            <person name="Lipzen A."/>
            <person name="He G."/>
            <person name="Yan M."/>
            <person name="Ng V."/>
            <person name="Cullen D."/>
            <person name="Martin F."/>
            <person name="Rosso M.-N."/>
            <person name="Henrissat B."/>
            <person name="Hibbett D."/>
            <person name="Martinez A.T."/>
            <person name="Grigoriev I.V."/>
        </authorList>
    </citation>
    <scope>NUCLEOTIDE SEQUENCE</scope>
    <source>
        <strain evidence="5">CBS 247.69</strain>
    </source>
</reference>
<evidence type="ECO:0000259" key="4">
    <source>
        <dbReference type="Pfam" id="PF07993"/>
    </source>
</evidence>
<dbReference type="Pfam" id="PF00501">
    <property type="entry name" value="AMP-binding"/>
    <property type="match status" value="1"/>
</dbReference>
<evidence type="ECO:0000256" key="2">
    <source>
        <dbReference type="ARBA" id="ARBA00022553"/>
    </source>
</evidence>
<evidence type="ECO:0000256" key="1">
    <source>
        <dbReference type="ARBA" id="ARBA00022450"/>
    </source>
</evidence>